<reference evidence="14 15" key="1">
    <citation type="journal article" date="2016" name="Nat. Commun.">
        <title>Thousands of microbial genomes shed light on interconnected biogeochemical processes in an aquifer system.</title>
        <authorList>
            <person name="Anantharaman K."/>
            <person name="Brown C.T."/>
            <person name="Hug L.A."/>
            <person name="Sharon I."/>
            <person name="Castelle C.J."/>
            <person name="Probst A.J."/>
            <person name="Thomas B.C."/>
            <person name="Singh A."/>
            <person name="Wilkins M.J."/>
            <person name="Karaoz U."/>
            <person name="Brodie E.L."/>
            <person name="Williams K.H."/>
            <person name="Hubbard S.S."/>
            <person name="Banfield J.F."/>
        </authorList>
    </citation>
    <scope>NUCLEOTIDE SEQUENCE [LARGE SCALE GENOMIC DNA]</scope>
</reference>
<keyword evidence="6 12" id="KW-0479">Metal-binding</keyword>
<evidence type="ECO:0000256" key="1">
    <source>
        <dbReference type="ARBA" id="ARBA00004651"/>
    </source>
</evidence>
<dbReference type="Pfam" id="PF01435">
    <property type="entry name" value="Peptidase_M48"/>
    <property type="match status" value="1"/>
</dbReference>
<feature type="binding site" evidence="12">
    <location>
        <position position="141"/>
    </location>
    <ligand>
        <name>Zn(2+)</name>
        <dbReference type="ChEBI" id="CHEBI:29105"/>
        <note>catalytic</note>
    </ligand>
</feature>
<comment type="similarity">
    <text evidence="2 12">Belongs to the peptidase M48B family.</text>
</comment>
<feature type="binding site" evidence="12">
    <location>
        <position position="220"/>
    </location>
    <ligand>
        <name>Zn(2+)</name>
        <dbReference type="ChEBI" id="CHEBI:29105"/>
        <note>catalytic</note>
    </ligand>
</feature>
<keyword evidence="4 12" id="KW-0645">Protease</keyword>
<keyword evidence="8 12" id="KW-0862">Zinc</keyword>
<evidence type="ECO:0000313" key="14">
    <source>
        <dbReference type="EMBL" id="OGY88718.1"/>
    </source>
</evidence>
<dbReference type="STRING" id="1798550.A2927_03275"/>
<dbReference type="PANTHER" id="PTHR43221:SF1">
    <property type="entry name" value="PROTEASE HTPX"/>
    <property type="match status" value="1"/>
</dbReference>
<dbReference type="CDD" id="cd07340">
    <property type="entry name" value="M48B_Htpx_like"/>
    <property type="match status" value="1"/>
</dbReference>
<dbReference type="Proteomes" id="UP000178849">
    <property type="component" value="Unassembled WGS sequence"/>
</dbReference>
<dbReference type="InterPro" id="IPR022919">
    <property type="entry name" value="Pept_M48_protease_HtpX"/>
</dbReference>
<evidence type="ECO:0000256" key="9">
    <source>
        <dbReference type="ARBA" id="ARBA00022989"/>
    </source>
</evidence>
<evidence type="ECO:0000256" key="8">
    <source>
        <dbReference type="ARBA" id="ARBA00022833"/>
    </source>
</evidence>
<keyword evidence="3 12" id="KW-1003">Cell membrane</keyword>
<dbReference type="InterPro" id="IPR001915">
    <property type="entry name" value="Peptidase_M48"/>
</dbReference>
<comment type="cofactor">
    <cofactor evidence="12">
        <name>Zn(2+)</name>
        <dbReference type="ChEBI" id="CHEBI:29105"/>
    </cofactor>
    <text evidence="12">Binds 1 zinc ion per subunit.</text>
</comment>
<evidence type="ECO:0000256" key="6">
    <source>
        <dbReference type="ARBA" id="ARBA00022723"/>
    </source>
</evidence>
<dbReference type="Gene3D" id="3.30.2010.10">
    <property type="entry name" value="Metalloproteases ('zincins'), catalytic domain"/>
    <property type="match status" value="1"/>
</dbReference>
<comment type="caution">
    <text evidence="14">The sequence shown here is derived from an EMBL/GenBank/DDBJ whole genome shotgun (WGS) entry which is preliminary data.</text>
</comment>
<evidence type="ECO:0000256" key="7">
    <source>
        <dbReference type="ARBA" id="ARBA00022801"/>
    </source>
</evidence>
<proteinExistence type="inferred from homology"/>
<dbReference type="EC" id="3.4.24.-" evidence="12"/>
<feature type="transmembrane region" description="Helical" evidence="12">
    <location>
        <begin position="153"/>
        <end position="172"/>
    </location>
</feature>
<dbReference type="EMBL" id="MHKL01000042">
    <property type="protein sequence ID" value="OGY88718.1"/>
    <property type="molecule type" value="Genomic_DNA"/>
</dbReference>
<dbReference type="HAMAP" id="MF_00188">
    <property type="entry name" value="Pept_M48_protease_HtpX"/>
    <property type="match status" value="1"/>
</dbReference>
<feature type="domain" description="Peptidase M48" evidence="13">
    <location>
        <begin position="76"/>
        <end position="294"/>
    </location>
</feature>
<keyword evidence="9 12" id="KW-1133">Transmembrane helix</keyword>
<evidence type="ECO:0000256" key="10">
    <source>
        <dbReference type="ARBA" id="ARBA00023049"/>
    </source>
</evidence>
<dbReference type="PANTHER" id="PTHR43221">
    <property type="entry name" value="PROTEASE HTPX"/>
    <property type="match status" value="1"/>
</dbReference>
<comment type="subcellular location">
    <subcellularLocation>
        <location evidence="1 12">Cell membrane</location>
        <topology evidence="1 12">Multi-pass membrane protein</topology>
    </subcellularLocation>
</comment>
<keyword evidence="7 12" id="KW-0378">Hydrolase</keyword>
<keyword evidence="10 12" id="KW-0482">Metalloprotease</keyword>
<accession>A0A1G2BHL6</accession>
<sequence length="295" mass="32510">MYNQIDSNKRKTWLLMTIFLIVIVLLGWVFGEAYDLGYGGLVIALMIAVLMNLFSYFKGDKVALAISGAHPIQKENNPYIYRLVENLTIASGLPLPKIHVINDPNINAFACGRDPRHASIAITTGAAEKLENEELEGVIAHELSHIKNYDIRLMTIVIVCVGVVTLMADFFLRANFMFGGKRDRNSGNLGAILMIAGLVLAILSPVFATLIQLAVSRKREYLADASSSLLTRYPEGLARALEKIRDFNQPMKRANHATAHLYIASPFSGVGKKMAGLFATHPPIDERIAKLRGMA</sequence>
<evidence type="ECO:0000256" key="11">
    <source>
        <dbReference type="ARBA" id="ARBA00023136"/>
    </source>
</evidence>
<dbReference type="GO" id="GO:0005886">
    <property type="term" value="C:plasma membrane"/>
    <property type="evidence" value="ECO:0007669"/>
    <property type="project" value="UniProtKB-SubCell"/>
</dbReference>
<feature type="transmembrane region" description="Helical" evidence="12">
    <location>
        <begin position="192"/>
        <end position="215"/>
    </location>
</feature>
<feature type="transmembrane region" description="Helical" evidence="12">
    <location>
        <begin position="36"/>
        <end position="57"/>
    </location>
</feature>
<keyword evidence="5 12" id="KW-0812">Transmembrane</keyword>
<dbReference type="GO" id="GO:0004222">
    <property type="term" value="F:metalloendopeptidase activity"/>
    <property type="evidence" value="ECO:0007669"/>
    <property type="project" value="UniProtKB-UniRule"/>
</dbReference>
<evidence type="ECO:0000313" key="15">
    <source>
        <dbReference type="Proteomes" id="UP000178849"/>
    </source>
</evidence>
<feature type="binding site" evidence="12">
    <location>
        <position position="145"/>
    </location>
    <ligand>
        <name>Zn(2+)</name>
        <dbReference type="ChEBI" id="CHEBI:29105"/>
        <note>catalytic</note>
    </ligand>
</feature>
<dbReference type="GO" id="GO:0008270">
    <property type="term" value="F:zinc ion binding"/>
    <property type="evidence" value="ECO:0007669"/>
    <property type="project" value="UniProtKB-UniRule"/>
</dbReference>
<dbReference type="AlphaFoldDB" id="A0A1G2BHL6"/>
<evidence type="ECO:0000256" key="12">
    <source>
        <dbReference type="HAMAP-Rule" id="MF_00188"/>
    </source>
</evidence>
<evidence type="ECO:0000259" key="13">
    <source>
        <dbReference type="Pfam" id="PF01435"/>
    </source>
</evidence>
<evidence type="ECO:0000256" key="2">
    <source>
        <dbReference type="ARBA" id="ARBA00009779"/>
    </source>
</evidence>
<evidence type="ECO:0000256" key="5">
    <source>
        <dbReference type="ARBA" id="ARBA00022692"/>
    </source>
</evidence>
<dbReference type="GO" id="GO:0006508">
    <property type="term" value="P:proteolysis"/>
    <property type="evidence" value="ECO:0007669"/>
    <property type="project" value="UniProtKB-KW"/>
</dbReference>
<dbReference type="InterPro" id="IPR050083">
    <property type="entry name" value="HtpX_protease"/>
</dbReference>
<feature type="active site" evidence="12">
    <location>
        <position position="142"/>
    </location>
</feature>
<keyword evidence="11 12" id="KW-0472">Membrane</keyword>
<evidence type="ECO:0000256" key="3">
    <source>
        <dbReference type="ARBA" id="ARBA00022475"/>
    </source>
</evidence>
<gene>
    <name evidence="12" type="primary">htpX</name>
    <name evidence="14" type="ORF">A2927_03275</name>
</gene>
<organism evidence="14 15">
    <name type="scientific">Candidatus Komeilibacteria bacterium RIFCSPLOWO2_01_FULL_45_10</name>
    <dbReference type="NCBI Taxonomy" id="1798550"/>
    <lineage>
        <taxon>Bacteria</taxon>
        <taxon>Candidatus Komeiliibacteriota</taxon>
    </lineage>
</organism>
<name>A0A1G2BHL6_9BACT</name>
<feature type="transmembrane region" description="Helical" evidence="12">
    <location>
        <begin position="12"/>
        <end position="30"/>
    </location>
</feature>
<protein>
    <recommendedName>
        <fullName evidence="12">Protease HtpX homolog</fullName>
        <ecNumber evidence="12">3.4.24.-</ecNumber>
    </recommendedName>
</protein>
<evidence type="ECO:0000256" key="4">
    <source>
        <dbReference type="ARBA" id="ARBA00022670"/>
    </source>
</evidence>